<keyword evidence="1" id="KW-0112">Calmodulin-binding</keyword>
<protein>
    <submittedName>
        <fullName evidence="5">Protein IQ-DOMAIN 1-like</fullName>
    </submittedName>
</protein>
<reference evidence="4" key="1">
    <citation type="journal article" date="2019" name="Toxins">
        <title>Detection of Abrin-Like and Prepropulchellin-Like Toxin Genes and Transcripts Using Whole Genome Sequencing and Full-Length Transcript Sequencing of Abrus precatorius.</title>
        <authorList>
            <person name="Hovde B.T."/>
            <person name="Daligault H.E."/>
            <person name="Hanschen E.R."/>
            <person name="Kunde Y.A."/>
            <person name="Johnson M.B."/>
            <person name="Starkenburg S.R."/>
            <person name="Johnson S.L."/>
        </authorList>
    </citation>
    <scope>NUCLEOTIDE SEQUENCE [LARGE SCALE GENOMIC DNA]</scope>
</reference>
<feature type="compositionally biased region" description="Basic and acidic residues" evidence="3">
    <location>
        <begin position="274"/>
        <end position="285"/>
    </location>
</feature>
<dbReference type="GeneID" id="113865553"/>
<evidence type="ECO:0000256" key="1">
    <source>
        <dbReference type="ARBA" id="ARBA00022860"/>
    </source>
</evidence>
<dbReference type="Proteomes" id="UP000694853">
    <property type="component" value="Unplaced"/>
</dbReference>
<dbReference type="PANTHER" id="PTHR32295">
    <property type="entry name" value="IQ-DOMAIN 5-RELATED"/>
    <property type="match status" value="1"/>
</dbReference>
<feature type="region of interest" description="Disordered" evidence="3">
    <location>
        <begin position="12"/>
        <end position="53"/>
    </location>
</feature>
<feature type="compositionally biased region" description="Basic and acidic residues" evidence="3">
    <location>
        <begin position="253"/>
        <end position="263"/>
    </location>
</feature>
<organism evidence="4 5">
    <name type="scientific">Abrus precatorius</name>
    <name type="common">Indian licorice</name>
    <name type="synonym">Glycine abrus</name>
    <dbReference type="NCBI Taxonomy" id="3816"/>
    <lineage>
        <taxon>Eukaryota</taxon>
        <taxon>Viridiplantae</taxon>
        <taxon>Streptophyta</taxon>
        <taxon>Embryophyta</taxon>
        <taxon>Tracheophyta</taxon>
        <taxon>Spermatophyta</taxon>
        <taxon>Magnoliopsida</taxon>
        <taxon>eudicotyledons</taxon>
        <taxon>Gunneridae</taxon>
        <taxon>Pentapetalae</taxon>
        <taxon>rosids</taxon>
        <taxon>fabids</taxon>
        <taxon>Fabales</taxon>
        <taxon>Fabaceae</taxon>
        <taxon>Papilionoideae</taxon>
        <taxon>50 kb inversion clade</taxon>
        <taxon>NPAAA clade</taxon>
        <taxon>indigoferoid/millettioid clade</taxon>
        <taxon>Abreae</taxon>
        <taxon>Abrus</taxon>
    </lineage>
</organism>
<evidence type="ECO:0000256" key="3">
    <source>
        <dbReference type="SAM" id="MobiDB-lite"/>
    </source>
</evidence>
<feature type="region of interest" description="Disordered" evidence="3">
    <location>
        <begin position="243"/>
        <end position="296"/>
    </location>
</feature>
<feature type="compositionally biased region" description="Polar residues" evidence="3">
    <location>
        <begin position="286"/>
        <end position="296"/>
    </location>
</feature>
<proteinExistence type="inferred from homology"/>
<dbReference type="AlphaFoldDB" id="A0A8B8LMD3"/>
<feature type="compositionally biased region" description="Basic and acidic residues" evidence="3">
    <location>
        <begin position="16"/>
        <end position="25"/>
    </location>
</feature>
<reference evidence="5" key="2">
    <citation type="submission" date="2025-08" db="UniProtKB">
        <authorList>
            <consortium name="RefSeq"/>
        </authorList>
    </citation>
    <scope>IDENTIFICATION</scope>
    <source>
        <tissue evidence="5">Young leaves</tissue>
    </source>
</reference>
<feature type="compositionally biased region" description="Basic and acidic residues" evidence="3">
    <location>
        <begin position="32"/>
        <end position="44"/>
    </location>
</feature>
<sequence length="296" mass="34243">MSPKKWFKKIVKLKKPKEDKSKQEKVQSAAAEKSDELSEEKQDTNEESSNIPNEVLVVEGTVPTSLIQDIAATRIQNAFRSFLARRTLHHLRGAVKFEALIQDHMAREQTETALNYIHSWSRIQEQIRARRLCMITEARIKQKKLENQLKLEAKIHELEVEWCGGSETMEEILSRMHQREEAAIKRERAMAYAFSHQWRPNCNQYLGQATYGLGKESWGWSWKERWVAARPWEIRVRFQGPVAKKINGHQQKTKVDKNDHNDGKVASSKPELSNGKETEKGKENSTAELSKNNLAK</sequence>
<dbReference type="RefSeq" id="XP_027355999.1">
    <property type="nucleotide sequence ID" value="XM_027500198.1"/>
</dbReference>
<dbReference type="OrthoDB" id="1923765at2759"/>
<keyword evidence="4" id="KW-1185">Reference proteome</keyword>
<dbReference type="PROSITE" id="PS50096">
    <property type="entry name" value="IQ"/>
    <property type="match status" value="1"/>
</dbReference>
<evidence type="ECO:0000313" key="5">
    <source>
        <dbReference type="RefSeq" id="XP_027355999.1"/>
    </source>
</evidence>
<gene>
    <name evidence="5" type="primary">LOC113865553</name>
</gene>
<evidence type="ECO:0000256" key="2">
    <source>
        <dbReference type="ARBA" id="ARBA00024341"/>
    </source>
</evidence>
<evidence type="ECO:0000313" key="4">
    <source>
        <dbReference type="Proteomes" id="UP000694853"/>
    </source>
</evidence>
<dbReference type="GO" id="GO:0005516">
    <property type="term" value="F:calmodulin binding"/>
    <property type="evidence" value="ECO:0007669"/>
    <property type="project" value="UniProtKB-KW"/>
</dbReference>
<dbReference type="KEGG" id="aprc:113865553"/>
<comment type="similarity">
    <text evidence="2">Belongs to the IQD family.</text>
</comment>
<name>A0A8B8LMD3_ABRPR</name>
<accession>A0A8B8LMD3</accession>
<dbReference type="PANTHER" id="PTHR32295:SF260">
    <property type="entry name" value="CALMODULIN-BINDING PROTEIN"/>
    <property type="match status" value="1"/>
</dbReference>